<reference evidence="4" key="1">
    <citation type="journal article" date="2019" name="Int. J. Syst. Evol. Microbiol.">
        <title>The Global Catalogue of Microorganisms (GCM) 10K type strain sequencing project: providing services to taxonomists for standard genome sequencing and annotation.</title>
        <authorList>
            <consortium name="The Broad Institute Genomics Platform"/>
            <consortium name="The Broad Institute Genome Sequencing Center for Infectious Disease"/>
            <person name="Wu L."/>
            <person name="Ma J."/>
        </authorList>
    </citation>
    <scope>NUCLEOTIDE SEQUENCE [LARGE SCALE GENOMIC DNA]</scope>
    <source>
        <strain evidence="4">CGMCC 4.7106</strain>
    </source>
</reference>
<feature type="transmembrane region" description="Helical" evidence="2">
    <location>
        <begin position="72"/>
        <end position="96"/>
    </location>
</feature>
<keyword evidence="2" id="KW-0812">Transmembrane</keyword>
<evidence type="ECO:0000256" key="2">
    <source>
        <dbReference type="SAM" id="Phobius"/>
    </source>
</evidence>
<name>A0ABW1C534_9ACTN</name>
<evidence type="ECO:0000313" key="4">
    <source>
        <dbReference type="Proteomes" id="UP001596096"/>
    </source>
</evidence>
<evidence type="ECO:0008006" key="5">
    <source>
        <dbReference type="Google" id="ProtNLM"/>
    </source>
</evidence>
<feature type="region of interest" description="Disordered" evidence="1">
    <location>
        <begin position="1"/>
        <end position="28"/>
    </location>
</feature>
<proteinExistence type="predicted"/>
<sequence length="273" mass="29121">MSFSAGDDPPSRDDHALDPAREERGGRFRKVLRRAGGRYAPADFGVPPYAPDGPAPRLYAPERETDRRRRGALAVGLAVTAAVLAVGGAVVAAITYQLHAIPAPPADPPTLTPHHTTAAPVDTRLSHEEFGDRDLGRKLTAAKVGGWDHPTCDPVDGRGRVLGRNHCDHAAQIAYSARDGKLRAVQLLLAFPTEHRARAAAVSLSKRTSDAIRWRRGGTHARYAYGKAGVAGAGPYVVVTVVTATGRAGEQAPAFHRVLHSDTVHRFAALNRS</sequence>
<keyword evidence="4" id="KW-1185">Reference proteome</keyword>
<organism evidence="3 4">
    <name type="scientific">Nonomuraea harbinensis</name>
    <dbReference type="NCBI Taxonomy" id="1286938"/>
    <lineage>
        <taxon>Bacteria</taxon>
        <taxon>Bacillati</taxon>
        <taxon>Actinomycetota</taxon>
        <taxon>Actinomycetes</taxon>
        <taxon>Streptosporangiales</taxon>
        <taxon>Streptosporangiaceae</taxon>
        <taxon>Nonomuraea</taxon>
    </lineage>
</organism>
<evidence type="ECO:0000313" key="3">
    <source>
        <dbReference type="EMBL" id="MFC5820741.1"/>
    </source>
</evidence>
<evidence type="ECO:0000256" key="1">
    <source>
        <dbReference type="SAM" id="MobiDB-lite"/>
    </source>
</evidence>
<accession>A0ABW1C534</accession>
<dbReference type="Proteomes" id="UP001596096">
    <property type="component" value="Unassembled WGS sequence"/>
</dbReference>
<keyword evidence="2" id="KW-0472">Membrane</keyword>
<comment type="caution">
    <text evidence="3">The sequence shown here is derived from an EMBL/GenBank/DDBJ whole genome shotgun (WGS) entry which is preliminary data.</text>
</comment>
<keyword evidence="2" id="KW-1133">Transmembrane helix</keyword>
<feature type="compositionally biased region" description="Basic and acidic residues" evidence="1">
    <location>
        <begin position="9"/>
        <end position="26"/>
    </location>
</feature>
<protein>
    <recommendedName>
        <fullName evidence="5">Serine/threonine protein kinase</fullName>
    </recommendedName>
</protein>
<gene>
    <name evidence="3" type="ORF">ACFPUY_37075</name>
</gene>
<dbReference type="EMBL" id="JBHSNW010000027">
    <property type="protein sequence ID" value="MFC5820741.1"/>
    <property type="molecule type" value="Genomic_DNA"/>
</dbReference>
<dbReference type="RefSeq" id="WP_219545586.1">
    <property type="nucleotide sequence ID" value="NZ_JAHKRN010000017.1"/>
</dbReference>